<organism evidence="1 2">
    <name type="scientific">Testicularia cyperi</name>
    <dbReference type="NCBI Taxonomy" id="1882483"/>
    <lineage>
        <taxon>Eukaryota</taxon>
        <taxon>Fungi</taxon>
        <taxon>Dikarya</taxon>
        <taxon>Basidiomycota</taxon>
        <taxon>Ustilaginomycotina</taxon>
        <taxon>Ustilaginomycetes</taxon>
        <taxon>Ustilaginales</taxon>
        <taxon>Anthracoideaceae</taxon>
        <taxon>Testicularia</taxon>
    </lineage>
</organism>
<sequence length="94" mass="10591">MHGQQRLSLCVYLCLSSRSMMLANRLVSSDQTLLASSLIPGMIADSGRVFTSFVRPQNPTHLAAILYHTSRHQRMLSSVSIANTNKQRKRYGQR</sequence>
<reference evidence="1 2" key="1">
    <citation type="journal article" date="2018" name="Mol. Biol. Evol.">
        <title>Broad Genomic Sampling Reveals a Smut Pathogenic Ancestry of the Fungal Clade Ustilaginomycotina.</title>
        <authorList>
            <person name="Kijpornyongpan T."/>
            <person name="Mondo S.J."/>
            <person name="Barry K."/>
            <person name="Sandor L."/>
            <person name="Lee J."/>
            <person name="Lipzen A."/>
            <person name="Pangilinan J."/>
            <person name="LaButti K."/>
            <person name="Hainaut M."/>
            <person name="Henrissat B."/>
            <person name="Grigoriev I.V."/>
            <person name="Spatafora J.W."/>
            <person name="Aime M.C."/>
        </authorList>
    </citation>
    <scope>NUCLEOTIDE SEQUENCE [LARGE SCALE GENOMIC DNA]</scope>
    <source>
        <strain evidence="1 2">MCA 3645</strain>
    </source>
</reference>
<dbReference type="Proteomes" id="UP000246740">
    <property type="component" value="Unassembled WGS sequence"/>
</dbReference>
<keyword evidence="2" id="KW-1185">Reference proteome</keyword>
<proteinExistence type="predicted"/>
<dbReference type="EMBL" id="KZ819220">
    <property type="protein sequence ID" value="PWY97114.1"/>
    <property type="molecule type" value="Genomic_DNA"/>
</dbReference>
<dbReference type="AlphaFoldDB" id="A0A317XFB7"/>
<accession>A0A317XFB7</accession>
<name>A0A317XFB7_9BASI</name>
<evidence type="ECO:0000313" key="1">
    <source>
        <dbReference type="EMBL" id="PWY97114.1"/>
    </source>
</evidence>
<protein>
    <submittedName>
        <fullName evidence="1">Uncharacterized protein</fullName>
    </submittedName>
</protein>
<dbReference type="InParanoid" id="A0A317XFB7"/>
<evidence type="ECO:0000313" key="2">
    <source>
        <dbReference type="Proteomes" id="UP000246740"/>
    </source>
</evidence>
<gene>
    <name evidence="1" type="ORF">BCV70DRAFT_81575</name>
</gene>